<sequence>MGGLNNFYSFFSNRVLPQSPPSPQSTNSDKENLYHAEYSQQSKRRSYSDASPALAHKEQTIHQLYPYEDRHSFNPHYQHNLHTQSSSPAYSTPPSLSSSPTNSSPSSITSSGAPSSASSSLSPMTAKQSLMRVAQCDIRQDGWCSQQSGQWSRHYAETHSRGMMTDGRRARRM</sequence>
<comment type="caution">
    <text evidence="2">The sequence shown here is derived from an EMBL/GenBank/DDBJ whole genome shotgun (WGS) entry which is preliminary data.</text>
</comment>
<name>A0A9P8D1Q0_MORAP</name>
<proteinExistence type="predicted"/>
<protein>
    <submittedName>
        <fullName evidence="2">Uncharacterized protein</fullName>
    </submittedName>
</protein>
<evidence type="ECO:0000313" key="2">
    <source>
        <dbReference type="EMBL" id="KAG9324820.1"/>
    </source>
</evidence>
<feature type="compositionally biased region" description="Low complexity" evidence="1">
    <location>
        <begin position="85"/>
        <end position="123"/>
    </location>
</feature>
<organism evidence="2 3">
    <name type="scientific">Mortierella alpina</name>
    <name type="common">Oleaginous fungus</name>
    <name type="synonym">Mortierella renispora</name>
    <dbReference type="NCBI Taxonomy" id="64518"/>
    <lineage>
        <taxon>Eukaryota</taxon>
        <taxon>Fungi</taxon>
        <taxon>Fungi incertae sedis</taxon>
        <taxon>Mucoromycota</taxon>
        <taxon>Mortierellomycotina</taxon>
        <taxon>Mortierellomycetes</taxon>
        <taxon>Mortierellales</taxon>
        <taxon>Mortierellaceae</taxon>
        <taxon>Mortierella</taxon>
    </lineage>
</organism>
<reference evidence="2" key="1">
    <citation type="submission" date="2021-07" db="EMBL/GenBank/DDBJ databases">
        <title>Draft genome of Mortierella alpina, strain LL118, isolated from an aspen leaf litter sample.</title>
        <authorList>
            <person name="Yang S."/>
            <person name="Vinatzer B.A."/>
        </authorList>
    </citation>
    <scope>NUCLEOTIDE SEQUENCE</scope>
    <source>
        <strain evidence="2">LL118</strain>
    </source>
</reference>
<gene>
    <name evidence="2" type="ORF">KVV02_001565</name>
</gene>
<evidence type="ECO:0000256" key="1">
    <source>
        <dbReference type="SAM" id="MobiDB-lite"/>
    </source>
</evidence>
<dbReference type="Proteomes" id="UP000717515">
    <property type="component" value="Unassembled WGS sequence"/>
</dbReference>
<accession>A0A9P8D1Q0</accession>
<dbReference type="EMBL" id="JAIFTL010000055">
    <property type="protein sequence ID" value="KAG9324820.1"/>
    <property type="molecule type" value="Genomic_DNA"/>
</dbReference>
<feature type="compositionally biased region" description="Polar residues" evidence="1">
    <location>
        <begin position="75"/>
        <end position="84"/>
    </location>
</feature>
<feature type="region of interest" description="Disordered" evidence="1">
    <location>
        <begin position="12"/>
        <end position="126"/>
    </location>
</feature>
<dbReference type="AlphaFoldDB" id="A0A9P8D1Q0"/>
<evidence type="ECO:0000313" key="3">
    <source>
        <dbReference type="Proteomes" id="UP000717515"/>
    </source>
</evidence>